<dbReference type="InterPro" id="IPR026324">
    <property type="entry name" value="Haem_oxygenase_HugZ"/>
</dbReference>
<dbReference type="Gene3D" id="2.30.110.10">
    <property type="entry name" value="Electron Transport, Fmn-binding Protein, Chain A"/>
    <property type="match status" value="1"/>
</dbReference>
<dbReference type="GO" id="GO:0016627">
    <property type="term" value="F:oxidoreductase activity, acting on the CH-CH group of donors"/>
    <property type="evidence" value="ECO:0007669"/>
    <property type="project" value="TreeGrafter"/>
</dbReference>
<evidence type="ECO:0000256" key="1">
    <source>
        <dbReference type="ARBA" id="ARBA00023002"/>
    </source>
</evidence>
<dbReference type="Proteomes" id="UP000029922">
    <property type="component" value="Unassembled WGS sequence"/>
</dbReference>
<dbReference type="STRING" id="216.LS73_00390"/>
<dbReference type="GO" id="GO:0004392">
    <property type="term" value="F:heme oxygenase (decyclizing) activity"/>
    <property type="evidence" value="ECO:0007669"/>
    <property type="project" value="UniProtKB-EC"/>
</dbReference>
<accession>A0A099U1Q6</accession>
<organism evidence="4 7">
    <name type="scientific">Helicobacter muridarum</name>
    <dbReference type="NCBI Taxonomy" id="216"/>
    <lineage>
        <taxon>Bacteria</taxon>
        <taxon>Pseudomonadati</taxon>
        <taxon>Campylobacterota</taxon>
        <taxon>Epsilonproteobacteria</taxon>
        <taxon>Campylobacterales</taxon>
        <taxon>Helicobacteraceae</taxon>
        <taxon>Helicobacter</taxon>
    </lineage>
</organism>
<dbReference type="Pfam" id="PF01243">
    <property type="entry name" value="PNPOx_N"/>
    <property type="match status" value="1"/>
</dbReference>
<evidence type="ECO:0000313" key="5">
    <source>
        <dbReference type="EMBL" id="TLE00785.1"/>
    </source>
</evidence>
<dbReference type="AlphaFoldDB" id="A0A099U1Q6"/>
<dbReference type="OrthoDB" id="92793at2"/>
<keyword evidence="1 5" id="KW-0560">Oxidoreductase</keyword>
<dbReference type="InterPro" id="IPR012349">
    <property type="entry name" value="Split_barrel_FMN-bd"/>
</dbReference>
<reference evidence="4 7" key="2">
    <citation type="submission" date="2018-06" db="EMBL/GenBank/DDBJ databases">
        <authorList>
            <consortium name="Pathogen Informatics"/>
            <person name="Doyle S."/>
        </authorList>
    </citation>
    <scope>NUCLEOTIDE SEQUENCE [LARGE SCALE GENOMIC DNA]</scope>
    <source>
        <strain evidence="4 7">NCTC12714</strain>
    </source>
</reference>
<dbReference type="EMBL" id="JRPD02000005">
    <property type="protein sequence ID" value="TLE00785.1"/>
    <property type="molecule type" value="Genomic_DNA"/>
</dbReference>
<dbReference type="GO" id="GO:0005829">
    <property type="term" value="C:cytosol"/>
    <property type="evidence" value="ECO:0007669"/>
    <property type="project" value="TreeGrafter"/>
</dbReference>
<dbReference type="EMBL" id="UGJE01000002">
    <property type="protein sequence ID" value="STQ86531.1"/>
    <property type="molecule type" value="Genomic_DNA"/>
</dbReference>
<dbReference type="InterPro" id="IPR052019">
    <property type="entry name" value="F420H2_bilvrd_red/Heme_oxyg"/>
</dbReference>
<keyword evidence="7" id="KW-1185">Reference proteome</keyword>
<gene>
    <name evidence="5" type="primary">hugZ</name>
    <name evidence="5" type="ORF">LS73_003810</name>
    <name evidence="4" type="ORF">NCTC12714_01338</name>
</gene>
<reference evidence="5 6" key="1">
    <citation type="journal article" date="2014" name="Genome Announc.">
        <title>Draft genome sequences of eight enterohepatic helicobacter species isolated from both laboratory and wild rodents.</title>
        <authorList>
            <person name="Sheh A."/>
            <person name="Shen Z."/>
            <person name="Fox J.G."/>
        </authorList>
    </citation>
    <scope>NUCLEOTIDE SEQUENCE [LARGE SCALE GENOMIC DNA]</scope>
    <source>
        <strain evidence="5 6">ST1</strain>
    </source>
</reference>
<dbReference type="GO" id="GO:0070967">
    <property type="term" value="F:coenzyme F420 binding"/>
    <property type="evidence" value="ECO:0007669"/>
    <property type="project" value="TreeGrafter"/>
</dbReference>
<evidence type="ECO:0000313" key="7">
    <source>
        <dbReference type="Proteomes" id="UP000255139"/>
    </source>
</evidence>
<dbReference type="InterPro" id="IPR019595">
    <property type="entry name" value="DUF2470"/>
</dbReference>
<evidence type="ECO:0000259" key="3">
    <source>
        <dbReference type="Pfam" id="PF10615"/>
    </source>
</evidence>
<evidence type="ECO:0000313" key="6">
    <source>
        <dbReference type="Proteomes" id="UP000029922"/>
    </source>
</evidence>
<dbReference type="EC" id="1.14.14.18" evidence="5"/>
<dbReference type="Pfam" id="PF10615">
    <property type="entry name" value="DUF2470"/>
    <property type="match status" value="1"/>
</dbReference>
<dbReference type="PANTHER" id="PTHR35176">
    <property type="entry name" value="HEME OXYGENASE HI_0854-RELATED"/>
    <property type="match status" value="1"/>
</dbReference>
<sequence length="250" mass="28277">MSVESIKEHMNSHHIEELKGLVKLYGGFDANQVNLINVNSTGLTIQADSKEIFAPFPTKTEEKDYKNAIIALCSAISKKPDNIKQEIAEFIESFNTILLSTISPSNFPNISYSPLLRYDNNYFIYISEIAEHYTNLKNNPKLQVMFIEDEAKTKTILARKRLIYDTQAEFMPRDSFFDKVYDAFEQRMGGKSGGIGTVREMNDFHLVKLSFKNGRYVKGFGQAYKIAEDGEVSHMGGGKGGMPHAMPHKK</sequence>
<name>A0A099U1Q6_9HELI</name>
<protein>
    <submittedName>
        <fullName evidence="5">HugZ family heme oxygenase</fullName>
        <ecNumber evidence="5">1.14.14.18</ecNumber>
    </submittedName>
    <submittedName>
        <fullName evidence="4">Putative heme iron utilization protein</fullName>
    </submittedName>
</protein>
<dbReference type="SUPFAM" id="SSF50475">
    <property type="entry name" value="FMN-binding split barrel"/>
    <property type="match status" value="1"/>
</dbReference>
<proteinExistence type="predicted"/>
<dbReference type="NCBIfam" id="TIGR04109">
    <property type="entry name" value="heme_ox_HugZ"/>
    <property type="match status" value="1"/>
</dbReference>
<dbReference type="InterPro" id="IPR011576">
    <property type="entry name" value="Pyridox_Oxase_N"/>
</dbReference>
<dbReference type="Proteomes" id="UP000255139">
    <property type="component" value="Unassembled WGS sequence"/>
</dbReference>
<dbReference type="Gene3D" id="3.20.180.10">
    <property type="entry name" value="PNP-oxidase-like"/>
    <property type="match status" value="1"/>
</dbReference>
<evidence type="ECO:0000313" key="4">
    <source>
        <dbReference type="EMBL" id="STQ86531.1"/>
    </source>
</evidence>
<feature type="domain" description="DUF2470" evidence="3">
    <location>
        <begin position="5"/>
        <end position="65"/>
    </location>
</feature>
<dbReference type="RefSeq" id="WP_034556663.1">
    <property type="nucleotide sequence ID" value="NZ_FZML01000003.1"/>
</dbReference>
<dbReference type="InterPro" id="IPR037119">
    <property type="entry name" value="Haem_oxidase_HugZ-like_sf"/>
</dbReference>
<feature type="domain" description="Pyridoxamine 5'-phosphate oxidase N-terminal" evidence="2">
    <location>
        <begin position="83"/>
        <end position="217"/>
    </location>
</feature>
<evidence type="ECO:0000259" key="2">
    <source>
        <dbReference type="Pfam" id="PF01243"/>
    </source>
</evidence>
<dbReference type="PANTHER" id="PTHR35176:SF6">
    <property type="entry name" value="HEME OXYGENASE HI_0854-RELATED"/>
    <property type="match status" value="1"/>
</dbReference>